<evidence type="ECO:0000259" key="8">
    <source>
        <dbReference type="PROSITE" id="PS50850"/>
    </source>
</evidence>
<name>A0AAD7UNP8_9STRA</name>
<evidence type="ECO:0000256" key="4">
    <source>
        <dbReference type="ARBA" id="ARBA00022989"/>
    </source>
</evidence>
<dbReference type="PANTHER" id="PTHR23502">
    <property type="entry name" value="MAJOR FACILITATOR SUPERFAMILY"/>
    <property type="match status" value="1"/>
</dbReference>
<comment type="caution">
    <text evidence="9">The sequence shown here is derived from an EMBL/GenBank/DDBJ whole genome shotgun (WGS) entry which is preliminary data.</text>
</comment>
<dbReference type="InterPro" id="IPR020846">
    <property type="entry name" value="MFS_dom"/>
</dbReference>
<dbReference type="InterPro" id="IPR036259">
    <property type="entry name" value="MFS_trans_sf"/>
</dbReference>
<keyword evidence="2" id="KW-0813">Transport</keyword>
<evidence type="ECO:0000256" key="1">
    <source>
        <dbReference type="ARBA" id="ARBA00004141"/>
    </source>
</evidence>
<feature type="transmembrane region" description="Helical" evidence="7">
    <location>
        <begin position="200"/>
        <end position="219"/>
    </location>
</feature>
<feature type="domain" description="Major facilitator superfamily (MFS) profile" evidence="8">
    <location>
        <begin position="39"/>
        <end position="460"/>
    </location>
</feature>
<organism evidence="9 10">
    <name type="scientific">Chrysophaeum taylorii</name>
    <dbReference type="NCBI Taxonomy" id="2483200"/>
    <lineage>
        <taxon>Eukaryota</taxon>
        <taxon>Sar</taxon>
        <taxon>Stramenopiles</taxon>
        <taxon>Ochrophyta</taxon>
        <taxon>Pelagophyceae</taxon>
        <taxon>Pelagomonadales</taxon>
        <taxon>Pelagomonadaceae</taxon>
        <taxon>Chrysophaeum</taxon>
    </lineage>
</organism>
<dbReference type="Proteomes" id="UP001230188">
    <property type="component" value="Unassembled WGS sequence"/>
</dbReference>
<feature type="transmembrane region" description="Helical" evidence="7">
    <location>
        <begin position="436"/>
        <end position="456"/>
    </location>
</feature>
<dbReference type="Pfam" id="PF07690">
    <property type="entry name" value="MFS_1"/>
    <property type="match status" value="1"/>
</dbReference>
<evidence type="ECO:0000256" key="5">
    <source>
        <dbReference type="ARBA" id="ARBA00023136"/>
    </source>
</evidence>
<dbReference type="AlphaFoldDB" id="A0AAD7UNP8"/>
<dbReference type="InterPro" id="IPR011701">
    <property type="entry name" value="MFS"/>
</dbReference>
<dbReference type="PANTHER" id="PTHR23502:SF132">
    <property type="entry name" value="POLYAMINE TRANSPORTER 2-RELATED"/>
    <property type="match status" value="1"/>
</dbReference>
<dbReference type="PROSITE" id="PS50850">
    <property type="entry name" value="MFS"/>
    <property type="match status" value="1"/>
</dbReference>
<comment type="subcellular location">
    <subcellularLocation>
        <location evidence="1">Membrane</location>
        <topology evidence="1">Multi-pass membrane protein</topology>
    </subcellularLocation>
</comment>
<accession>A0AAD7UNP8</accession>
<proteinExistence type="predicted"/>
<evidence type="ECO:0000256" key="2">
    <source>
        <dbReference type="ARBA" id="ARBA00022448"/>
    </source>
</evidence>
<dbReference type="SUPFAM" id="SSF103473">
    <property type="entry name" value="MFS general substrate transporter"/>
    <property type="match status" value="1"/>
</dbReference>
<keyword evidence="5 7" id="KW-0472">Membrane</keyword>
<feature type="transmembrane region" description="Helical" evidence="7">
    <location>
        <begin position="107"/>
        <end position="127"/>
    </location>
</feature>
<feature type="transmembrane region" description="Helical" evidence="7">
    <location>
        <begin position="338"/>
        <end position="361"/>
    </location>
</feature>
<evidence type="ECO:0000256" key="6">
    <source>
        <dbReference type="SAM" id="MobiDB-lite"/>
    </source>
</evidence>
<gene>
    <name evidence="9" type="ORF">CTAYLR_003718</name>
</gene>
<keyword evidence="4 7" id="KW-1133">Transmembrane helix</keyword>
<dbReference type="GO" id="GO:0005886">
    <property type="term" value="C:plasma membrane"/>
    <property type="evidence" value="ECO:0007669"/>
    <property type="project" value="TreeGrafter"/>
</dbReference>
<dbReference type="EMBL" id="JAQMWT010000047">
    <property type="protein sequence ID" value="KAJ8612519.1"/>
    <property type="molecule type" value="Genomic_DNA"/>
</dbReference>
<dbReference type="GO" id="GO:0022857">
    <property type="term" value="F:transmembrane transporter activity"/>
    <property type="evidence" value="ECO:0007669"/>
    <property type="project" value="InterPro"/>
</dbReference>
<feature type="transmembrane region" description="Helical" evidence="7">
    <location>
        <begin position="262"/>
        <end position="283"/>
    </location>
</feature>
<feature type="compositionally biased region" description="Acidic residues" evidence="6">
    <location>
        <begin position="1"/>
        <end position="10"/>
    </location>
</feature>
<sequence length="463" mass="48386">MRDDEDDDDEGRALEVPLIPESTTTTKDSAGKIRLRWYHWAVVAAVDVIGPFSTDSYLPNLPRVKKDLSATSIEAGLGLQANWVAKGLATVVVGAMADSAKFGRRGAILWSLALFVVGTAACSTVPASPVGAKLFVVARVVQGMGESGTVVCSAIARDVLTDVSERVRVLAILGTLRPLAMVVSPTIGGLLGASFGWRTLFVALGVWGGLLLVVVAASIPETRPRETISAHFDGFSVVVRRLKGGVRGYFTEDEGSATPDEASVAVAALFVIAFGFAGILAYLSVFSVLSEGRFGLSVVATALLLGTVPAVIVISNGLVARRFSDDRERTSDATAKAVGVVAFGLRGLVLSAGLSLFFALGPHLLRTSILPVMAAVYVYAVFFAGAALGPTNALVVQPFPDCAGAASAFQLVARTLVSTAAAQAATDLVDLLSVRGFYFVLAFTALACQLAWPFLLGRCRLFS</sequence>
<keyword evidence="10" id="KW-1185">Reference proteome</keyword>
<protein>
    <recommendedName>
        <fullName evidence="8">Major facilitator superfamily (MFS) profile domain-containing protein</fullName>
    </recommendedName>
</protein>
<evidence type="ECO:0000256" key="7">
    <source>
        <dbReference type="SAM" id="Phobius"/>
    </source>
</evidence>
<feature type="region of interest" description="Disordered" evidence="6">
    <location>
        <begin position="1"/>
        <end position="25"/>
    </location>
</feature>
<evidence type="ECO:0000313" key="10">
    <source>
        <dbReference type="Proteomes" id="UP001230188"/>
    </source>
</evidence>
<feature type="transmembrane region" description="Helical" evidence="7">
    <location>
        <begin position="368"/>
        <end position="388"/>
    </location>
</feature>
<reference evidence="9" key="1">
    <citation type="submission" date="2023-01" db="EMBL/GenBank/DDBJ databases">
        <title>Metagenome sequencing of chrysophaentin producing Chrysophaeum taylorii.</title>
        <authorList>
            <person name="Davison J."/>
            <person name="Bewley C."/>
        </authorList>
    </citation>
    <scope>NUCLEOTIDE SEQUENCE</scope>
    <source>
        <strain evidence="9">NIES-1699</strain>
    </source>
</reference>
<evidence type="ECO:0000313" key="9">
    <source>
        <dbReference type="EMBL" id="KAJ8612519.1"/>
    </source>
</evidence>
<feature type="transmembrane region" description="Helical" evidence="7">
    <location>
        <begin position="295"/>
        <end position="318"/>
    </location>
</feature>
<keyword evidence="3 7" id="KW-0812">Transmembrane</keyword>
<dbReference type="Gene3D" id="1.20.1720.10">
    <property type="entry name" value="Multidrug resistance protein D"/>
    <property type="match status" value="1"/>
</dbReference>
<evidence type="ECO:0000256" key="3">
    <source>
        <dbReference type="ARBA" id="ARBA00022692"/>
    </source>
</evidence>